<name>A0A8H7D4P3_9AGAR</name>
<gene>
    <name evidence="1" type="ORF">MSAN_01222200</name>
</gene>
<reference evidence="1" key="1">
    <citation type="submission" date="2020-05" db="EMBL/GenBank/DDBJ databases">
        <title>Mycena genomes resolve the evolution of fungal bioluminescence.</title>
        <authorList>
            <person name="Tsai I.J."/>
        </authorList>
    </citation>
    <scope>NUCLEOTIDE SEQUENCE</scope>
    <source>
        <strain evidence="1">160909Yilan</strain>
    </source>
</reference>
<keyword evidence="2" id="KW-1185">Reference proteome</keyword>
<organism evidence="1 2">
    <name type="scientific">Mycena sanguinolenta</name>
    <dbReference type="NCBI Taxonomy" id="230812"/>
    <lineage>
        <taxon>Eukaryota</taxon>
        <taxon>Fungi</taxon>
        <taxon>Dikarya</taxon>
        <taxon>Basidiomycota</taxon>
        <taxon>Agaricomycotina</taxon>
        <taxon>Agaricomycetes</taxon>
        <taxon>Agaricomycetidae</taxon>
        <taxon>Agaricales</taxon>
        <taxon>Marasmiineae</taxon>
        <taxon>Mycenaceae</taxon>
        <taxon>Mycena</taxon>
    </lineage>
</organism>
<dbReference type="EMBL" id="JACAZH010000009">
    <property type="protein sequence ID" value="KAF7358826.1"/>
    <property type="molecule type" value="Genomic_DNA"/>
</dbReference>
<sequence>MMQLSLLRTLGIKCPDLTEVDLRHTYRGLKRLETLCICSIDAAIFNHIARLPCLKSLVVDGPWPVNFILDGGSAPNFPDLEQLSLWSTTPDVGCTIVETISHRGLRQIDLMFETVFPDAQTTARLYAAIGANVSQLTLESLHIEDYAMHGGAQMPLEDEFESYIIGGDTLTVLFSFSNLTTIVLKPLNGFDMDDTDRKDGTLVEPCRRAQSGLWHGLAR</sequence>
<dbReference type="Proteomes" id="UP000623467">
    <property type="component" value="Unassembled WGS sequence"/>
</dbReference>
<evidence type="ECO:0000313" key="1">
    <source>
        <dbReference type="EMBL" id="KAF7358826.1"/>
    </source>
</evidence>
<dbReference type="OrthoDB" id="3067012at2759"/>
<dbReference type="InterPro" id="IPR032675">
    <property type="entry name" value="LRR_dom_sf"/>
</dbReference>
<evidence type="ECO:0000313" key="2">
    <source>
        <dbReference type="Proteomes" id="UP000623467"/>
    </source>
</evidence>
<accession>A0A8H7D4P3</accession>
<proteinExistence type="predicted"/>
<dbReference type="SUPFAM" id="SSF52047">
    <property type="entry name" value="RNI-like"/>
    <property type="match status" value="1"/>
</dbReference>
<dbReference type="AlphaFoldDB" id="A0A8H7D4P3"/>
<protein>
    <submittedName>
        <fullName evidence="1">Uncharacterized protein</fullName>
    </submittedName>
</protein>
<dbReference type="Gene3D" id="3.80.10.10">
    <property type="entry name" value="Ribonuclease Inhibitor"/>
    <property type="match status" value="1"/>
</dbReference>
<comment type="caution">
    <text evidence="1">The sequence shown here is derived from an EMBL/GenBank/DDBJ whole genome shotgun (WGS) entry which is preliminary data.</text>
</comment>